<gene>
    <name evidence="2" type="ordered locus">SCATT_52790</name>
</gene>
<feature type="region of interest" description="Disordered" evidence="1">
    <location>
        <begin position="1"/>
        <end position="49"/>
    </location>
</feature>
<dbReference type="HOGENOM" id="CLU_3141063_0_0_11"/>
<organism evidence="2 3">
    <name type="scientific">Streptantibioticus cattleyicolor (strain ATCC 35852 / DSM 46488 / JCM 4925 / NBRC 14057 / NRRL 8057)</name>
    <name type="common">Streptomyces cattleya</name>
    <dbReference type="NCBI Taxonomy" id="1003195"/>
    <lineage>
        <taxon>Bacteria</taxon>
        <taxon>Bacillati</taxon>
        <taxon>Actinomycetota</taxon>
        <taxon>Actinomycetes</taxon>
        <taxon>Kitasatosporales</taxon>
        <taxon>Streptomycetaceae</taxon>
        <taxon>Streptantibioticus</taxon>
    </lineage>
</organism>
<dbReference type="PATRIC" id="fig|1003195.29.peg.5267"/>
<evidence type="ECO:0000313" key="3">
    <source>
        <dbReference type="Proteomes" id="UP000007842"/>
    </source>
</evidence>
<dbReference type="AlphaFoldDB" id="G8X122"/>
<evidence type="ECO:0000313" key="2">
    <source>
        <dbReference type="EMBL" id="AEW97650.1"/>
    </source>
</evidence>
<dbReference type="KEGG" id="scy:SCATT_52790"/>
<accession>G8X122</accession>
<keyword evidence="3" id="KW-1185">Reference proteome</keyword>
<dbReference type="Proteomes" id="UP000007842">
    <property type="component" value="Chromosome"/>
</dbReference>
<reference evidence="3" key="1">
    <citation type="submission" date="2011-12" db="EMBL/GenBank/DDBJ databases">
        <title>Complete genome sequence of Streptomyces cattleya strain DSM 46488.</title>
        <authorList>
            <person name="Ou H.-Y."/>
            <person name="Li P."/>
            <person name="Zhao C."/>
            <person name="O'Hagan D."/>
            <person name="Deng Z."/>
        </authorList>
    </citation>
    <scope>NUCLEOTIDE SEQUENCE [LARGE SCALE GENOMIC DNA]</scope>
    <source>
        <strain evidence="3">ATCC 35852 / DSM 46488 / JCM 4925 / NBRC 14057 / NRRL 8057</strain>
    </source>
</reference>
<proteinExistence type="predicted"/>
<dbReference type="EMBL" id="CP003219">
    <property type="protein sequence ID" value="AEW97650.1"/>
    <property type="molecule type" value="Genomic_DNA"/>
</dbReference>
<protein>
    <submittedName>
        <fullName evidence="2">Uncharacterized protein</fullName>
    </submittedName>
</protein>
<evidence type="ECO:0000256" key="1">
    <source>
        <dbReference type="SAM" id="MobiDB-lite"/>
    </source>
</evidence>
<name>G8X122_STREN</name>
<sequence length="49" mass="5144">MGKARSLGHRRPEGRRAGGPEPVRGRRRGGPVPPRRRVLAGAGSPGPLP</sequence>
<feature type="compositionally biased region" description="Basic residues" evidence="1">
    <location>
        <begin position="25"/>
        <end position="38"/>
    </location>
</feature>